<evidence type="ECO:0000313" key="9">
    <source>
        <dbReference type="Proteomes" id="UP000193467"/>
    </source>
</evidence>
<dbReference type="SUPFAM" id="SSF57850">
    <property type="entry name" value="RING/U-box"/>
    <property type="match status" value="2"/>
</dbReference>
<dbReference type="EMBL" id="MCGR01000032">
    <property type="protein sequence ID" value="ORY77261.1"/>
    <property type="molecule type" value="Genomic_DNA"/>
</dbReference>
<dbReference type="InterPro" id="IPR046336">
    <property type="entry name" value="Lon_prtase_N_sf"/>
</dbReference>
<evidence type="ECO:0000256" key="3">
    <source>
        <dbReference type="ARBA" id="ARBA00022833"/>
    </source>
</evidence>
<evidence type="ECO:0000256" key="2">
    <source>
        <dbReference type="ARBA" id="ARBA00022771"/>
    </source>
</evidence>
<evidence type="ECO:0000256" key="1">
    <source>
        <dbReference type="ARBA" id="ARBA00022723"/>
    </source>
</evidence>
<feature type="compositionally biased region" description="Basic residues" evidence="5">
    <location>
        <begin position="452"/>
        <end position="470"/>
    </location>
</feature>
<dbReference type="CDD" id="cd16514">
    <property type="entry name" value="RING-HC_LONFs_rpt2"/>
    <property type="match status" value="1"/>
</dbReference>
<dbReference type="PANTHER" id="PTHR23327">
    <property type="entry name" value="RING FINGER PROTEIN 127"/>
    <property type="match status" value="1"/>
</dbReference>
<keyword evidence="1" id="KW-0479">Metal-binding</keyword>
<dbReference type="Pfam" id="PF02190">
    <property type="entry name" value="LON_substr_bdg"/>
    <property type="match status" value="1"/>
</dbReference>
<feature type="domain" description="RING-type" evidence="6">
    <location>
        <begin position="505"/>
        <end position="543"/>
    </location>
</feature>
<dbReference type="Gene3D" id="2.30.130.40">
    <property type="entry name" value="LON domain-like"/>
    <property type="match status" value="1"/>
</dbReference>
<dbReference type="GO" id="GO:0008270">
    <property type="term" value="F:zinc ion binding"/>
    <property type="evidence" value="ECO:0007669"/>
    <property type="project" value="UniProtKB-KW"/>
</dbReference>
<dbReference type="PROSITE" id="PS00518">
    <property type="entry name" value="ZF_RING_1"/>
    <property type="match status" value="1"/>
</dbReference>
<sequence>MPRSPQEPAPPKFALPASPAPNVPRPSELSPSTPARHRVTISIPTQPIPPFQPRAPSLAPPVQSNADRFTETPPSLGGRPSLVSRTSMPSGPARRTRASSFSPIRRTAPSPGPSDAGQLDPDHHWLSEDEAIGPATGTSRTQRRAPARRRGQGGSGGGSDNDDEDGMAMPMGKRGLATFGSTTHRSHPIHHRPSGLVAHSDEYVHPHTSTEPPLSHLIPLLIPLVTCASCDRLFVEPSTLNCGHSLCIGCTTPVIHRANDSSKPLHPSSLGISPSESQFARNPSTPLPPPSSMARAPSAGSLVSSLLHRSRSNASSSDATPPPMQEKRQRPLTIGAATLRTRIQCPQPSCKTGRERFGPVYEPKVDVSLHKVMDLLRSTIPGIDKEVERAYAEQQEEVEFVDADEEAMGEESMGVEDWSRDQSSRMEIERTRSGSSGGGEDDTMGDGDDSKRAHRTRAWSSSKRTKRPSSHPRTTVAQRLQLDLSPPDFPESSSFLSDLLSELECQICVQLFHEPVTSPCGHTFCQTCLARAYDHSDKCPLCRADFPSFTYFQSQPINSTLRNLITTLFPSLSAERLATHQAENQGDRVTTPLFICTLSWPNLPTYIHIFEPRYRLMIRRALVGDRTFGMVLPSRAPGEVNEYGTMLYIQSCNMIEDGRSIIECIGTYRFKVLERGTLDGYTVGRIERIEDIEPEMEDELERRALESNFTAEGGGVEGRPLELSTEQLMRICLDFVQTLRSGSAPWVIQRLNNTIGPMPEAPADFSFWMAEVMPVDDQVKAALLQIRSPRERLRLIVFWIEQFRGSWWFSRGCTIM</sequence>
<reference evidence="8 9" key="1">
    <citation type="submission" date="2016-07" db="EMBL/GenBank/DDBJ databases">
        <title>Pervasive Adenine N6-methylation of Active Genes in Fungi.</title>
        <authorList>
            <consortium name="DOE Joint Genome Institute"/>
            <person name="Mondo S.J."/>
            <person name="Dannebaum R.O."/>
            <person name="Kuo R.C."/>
            <person name="Labutti K."/>
            <person name="Haridas S."/>
            <person name="Kuo A."/>
            <person name="Salamov A."/>
            <person name="Ahrendt S.R."/>
            <person name="Lipzen A."/>
            <person name="Sullivan W."/>
            <person name="Andreopoulos W.B."/>
            <person name="Clum A."/>
            <person name="Lindquist E."/>
            <person name="Daum C."/>
            <person name="Ramamoorthy G.K."/>
            <person name="Gryganskyi A."/>
            <person name="Culley D."/>
            <person name="Magnuson J.K."/>
            <person name="James T.Y."/>
            <person name="O'Malley M.A."/>
            <person name="Stajich J.E."/>
            <person name="Spatafora J.W."/>
            <person name="Visel A."/>
            <person name="Grigoriev I.V."/>
        </authorList>
    </citation>
    <scope>NUCLEOTIDE SEQUENCE [LARGE SCALE GENOMIC DNA]</scope>
    <source>
        <strain evidence="8 9">62-1032</strain>
    </source>
</reference>
<evidence type="ECO:0000259" key="7">
    <source>
        <dbReference type="PROSITE" id="PS51787"/>
    </source>
</evidence>
<evidence type="ECO:0000256" key="4">
    <source>
        <dbReference type="PROSITE-ProRule" id="PRU00175"/>
    </source>
</evidence>
<feature type="region of interest" description="Disordered" evidence="5">
    <location>
        <begin position="261"/>
        <end position="330"/>
    </location>
</feature>
<keyword evidence="3" id="KW-0862">Zinc</keyword>
<feature type="region of interest" description="Disordered" evidence="5">
    <location>
        <begin position="1"/>
        <end position="194"/>
    </location>
</feature>
<feature type="compositionally biased region" description="Basic residues" evidence="5">
    <location>
        <begin position="141"/>
        <end position="151"/>
    </location>
</feature>
<organism evidence="8 9">
    <name type="scientific">Leucosporidium creatinivorum</name>
    <dbReference type="NCBI Taxonomy" id="106004"/>
    <lineage>
        <taxon>Eukaryota</taxon>
        <taxon>Fungi</taxon>
        <taxon>Dikarya</taxon>
        <taxon>Basidiomycota</taxon>
        <taxon>Pucciniomycotina</taxon>
        <taxon>Microbotryomycetes</taxon>
        <taxon>Leucosporidiales</taxon>
        <taxon>Leucosporidium</taxon>
    </lineage>
</organism>
<accession>A0A1Y2F040</accession>
<dbReference type="PROSITE" id="PS51787">
    <property type="entry name" value="LON_N"/>
    <property type="match status" value="1"/>
</dbReference>
<dbReference type="PROSITE" id="PS50089">
    <property type="entry name" value="ZF_RING_2"/>
    <property type="match status" value="1"/>
</dbReference>
<protein>
    <recommendedName>
        <fullName evidence="10">PUA-like domain-containing protein</fullName>
    </recommendedName>
</protein>
<dbReference type="Gene3D" id="3.30.40.10">
    <property type="entry name" value="Zinc/RING finger domain, C3HC4 (zinc finger)"/>
    <property type="match status" value="2"/>
</dbReference>
<dbReference type="Gene3D" id="1.20.58.1480">
    <property type="match status" value="1"/>
</dbReference>
<feature type="domain" description="Lon N-terminal" evidence="7">
    <location>
        <begin position="588"/>
        <end position="804"/>
    </location>
</feature>
<dbReference type="Proteomes" id="UP000193467">
    <property type="component" value="Unassembled WGS sequence"/>
</dbReference>
<feature type="compositionally biased region" description="Polar residues" evidence="5">
    <location>
        <begin position="270"/>
        <end position="284"/>
    </location>
</feature>
<dbReference type="InterPro" id="IPR017907">
    <property type="entry name" value="Znf_RING_CS"/>
</dbReference>
<dbReference type="AlphaFoldDB" id="A0A1Y2F040"/>
<evidence type="ECO:0008006" key="10">
    <source>
        <dbReference type="Google" id="ProtNLM"/>
    </source>
</evidence>
<dbReference type="InterPro" id="IPR003111">
    <property type="entry name" value="Lon_prtase_N"/>
</dbReference>
<gene>
    <name evidence="8" type="ORF">BCR35DRAFT_332642</name>
</gene>
<evidence type="ECO:0000259" key="6">
    <source>
        <dbReference type="PROSITE" id="PS50089"/>
    </source>
</evidence>
<evidence type="ECO:0000313" key="8">
    <source>
        <dbReference type="EMBL" id="ORY77261.1"/>
    </source>
</evidence>
<feature type="compositionally biased region" description="Basic residues" evidence="5">
    <location>
        <begin position="184"/>
        <end position="193"/>
    </location>
</feature>
<dbReference type="GO" id="GO:0061630">
    <property type="term" value="F:ubiquitin protein ligase activity"/>
    <property type="evidence" value="ECO:0007669"/>
    <property type="project" value="TreeGrafter"/>
</dbReference>
<dbReference type="PANTHER" id="PTHR23327:SF42">
    <property type="entry name" value="LON PEPTIDASE N-TERMINAL DOMAIN AND RING FINGER PROTEIN C14F5.10C"/>
    <property type="match status" value="1"/>
</dbReference>
<evidence type="ECO:0000256" key="5">
    <source>
        <dbReference type="SAM" id="MobiDB-lite"/>
    </source>
</evidence>
<keyword evidence="2 4" id="KW-0863">Zinc-finger</keyword>
<comment type="caution">
    <text evidence="8">The sequence shown here is derived from an EMBL/GenBank/DDBJ whole genome shotgun (WGS) entry which is preliminary data.</text>
</comment>
<feature type="compositionally biased region" description="Basic and acidic residues" evidence="5">
    <location>
        <begin position="417"/>
        <end position="432"/>
    </location>
</feature>
<dbReference type="SMART" id="SM00184">
    <property type="entry name" value="RING"/>
    <property type="match status" value="2"/>
</dbReference>
<feature type="compositionally biased region" description="Pro residues" evidence="5">
    <location>
        <begin position="1"/>
        <end position="24"/>
    </location>
</feature>
<feature type="region of interest" description="Disordered" evidence="5">
    <location>
        <begin position="402"/>
        <end position="476"/>
    </location>
</feature>
<dbReference type="SMART" id="SM00464">
    <property type="entry name" value="LON"/>
    <property type="match status" value="1"/>
</dbReference>
<dbReference type="OrthoDB" id="264917at2759"/>
<proteinExistence type="predicted"/>
<dbReference type="InterPro" id="IPR013083">
    <property type="entry name" value="Znf_RING/FYVE/PHD"/>
</dbReference>
<dbReference type="InterPro" id="IPR001841">
    <property type="entry name" value="Znf_RING"/>
</dbReference>
<feature type="compositionally biased region" description="Low complexity" evidence="5">
    <location>
        <begin position="292"/>
        <end position="307"/>
    </location>
</feature>
<dbReference type="Pfam" id="PF13923">
    <property type="entry name" value="zf-C3HC4_2"/>
    <property type="match status" value="1"/>
</dbReference>
<dbReference type="STRING" id="106004.A0A1Y2F040"/>
<dbReference type="SUPFAM" id="SSF88697">
    <property type="entry name" value="PUA domain-like"/>
    <property type="match status" value="1"/>
</dbReference>
<name>A0A1Y2F040_9BASI</name>
<dbReference type="InterPro" id="IPR015947">
    <property type="entry name" value="PUA-like_sf"/>
</dbReference>
<dbReference type="InParanoid" id="A0A1Y2F040"/>
<keyword evidence="9" id="KW-1185">Reference proteome</keyword>